<dbReference type="EMBL" id="JAGFBS010000045">
    <property type="protein sequence ID" value="KAG6370729.1"/>
    <property type="molecule type" value="Genomic_DNA"/>
</dbReference>
<dbReference type="OrthoDB" id="4476201at2759"/>
<keyword evidence="2" id="KW-1185">Reference proteome</keyword>
<evidence type="ECO:0000313" key="1">
    <source>
        <dbReference type="EMBL" id="KAG6370729.1"/>
    </source>
</evidence>
<evidence type="ECO:0000313" key="2">
    <source>
        <dbReference type="Proteomes" id="UP000683000"/>
    </source>
</evidence>
<protein>
    <submittedName>
        <fullName evidence="1">Uncharacterized protein</fullName>
    </submittedName>
</protein>
<gene>
    <name evidence="1" type="ORF">JVT61DRAFT_11116</name>
</gene>
<name>A0A8I2YEW3_9AGAM</name>
<reference evidence="1" key="1">
    <citation type="submission" date="2021-03" db="EMBL/GenBank/DDBJ databases">
        <title>Evolutionary innovations through gain and loss of genes in the ectomycorrhizal Boletales.</title>
        <authorList>
            <person name="Wu G."/>
            <person name="Miyauchi S."/>
            <person name="Morin E."/>
            <person name="Yang Z.-L."/>
            <person name="Xu J."/>
            <person name="Martin F.M."/>
        </authorList>
    </citation>
    <scope>NUCLEOTIDE SEQUENCE</scope>
    <source>
        <strain evidence="1">BR01</strain>
    </source>
</reference>
<sequence length="89" mass="9625">MSKLQILLHSEFTILPDANTIGNIASVASTDWGCAVQIAAAVNIGNQSFVATQTQTLYVDITVTFVPLHVRYSPDPCIVDNYAAGSLWR</sequence>
<organism evidence="1 2">
    <name type="scientific">Boletus reticuloceps</name>
    <dbReference type="NCBI Taxonomy" id="495285"/>
    <lineage>
        <taxon>Eukaryota</taxon>
        <taxon>Fungi</taxon>
        <taxon>Dikarya</taxon>
        <taxon>Basidiomycota</taxon>
        <taxon>Agaricomycotina</taxon>
        <taxon>Agaricomycetes</taxon>
        <taxon>Agaricomycetidae</taxon>
        <taxon>Boletales</taxon>
        <taxon>Boletineae</taxon>
        <taxon>Boletaceae</taxon>
        <taxon>Boletoideae</taxon>
        <taxon>Boletus</taxon>
    </lineage>
</organism>
<dbReference type="AlphaFoldDB" id="A0A8I2YEW3"/>
<dbReference type="Proteomes" id="UP000683000">
    <property type="component" value="Unassembled WGS sequence"/>
</dbReference>
<accession>A0A8I2YEW3</accession>
<comment type="caution">
    <text evidence="1">The sequence shown here is derived from an EMBL/GenBank/DDBJ whole genome shotgun (WGS) entry which is preliminary data.</text>
</comment>
<proteinExistence type="predicted"/>